<dbReference type="InterPro" id="IPR036597">
    <property type="entry name" value="Fido-like_dom_sf"/>
</dbReference>
<dbReference type="Pfam" id="PF02661">
    <property type="entry name" value="Fic"/>
    <property type="match status" value="1"/>
</dbReference>
<dbReference type="SUPFAM" id="SSF140931">
    <property type="entry name" value="Fic-like"/>
    <property type="match status" value="1"/>
</dbReference>
<dbReference type="PANTHER" id="PTHR39560">
    <property type="entry name" value="PROTEIN ADENYLYLTRANSFERASE FIC-RELATED"/>
    <property type="match status" value="1"/>
</dbReference>
<sequence>MESKTSAFVYPGTNVLINKPGIRNQDELTRFENIVTTARNARLYLQPIHGHFDLDHLRKIHKYLFQDVYPFAGRIRTDNIAKGTFSFASCQYIEPSAKDLFKHLKNENYLVSTDCHTFSERAAHYMAEVNVLHPFREGNGRTQREFIRCLALNAGYELNWDHVPPKVAFQASVQSVVDTGPLKDVILNALINRIPEKKFTQLFHEQASDRER</sequence>
<protein>
    <recommendedName>
        <fullName evidence="5">protein adenylyltransferase</fullName>
        <ecNumber evidence="5">2.7.7.108</ecNumber>
    </recommendedName>
</protein>
<keyword evidence="3" id="KW-0547">Nucleotide-binding</keyword>
<name>A0A7X3FLU9_9BACL</name>
<dbReference type="Proteomes" id="UP000490800">
    <property type="component" value="Unassembled WGS sequence"/>
</dbReference>
<evidence type="ECO:0000256" key="7">
    <source>
        <dbReference type="ARBA" id="ARBA00048696"/>
    </source>
</evidence>
<organism evidence="9 10">
    <name type="scientific">Paenibacillus lutrae</name>
    <dbReference type="NCBI Taxonomy" id="2078573"/>
    <lineage>
        <taxon>Bacteria</taxon>
        <taxon>Bacillati</taxon>
        <taxon>Bacillota</taxon>
        <taxon>Bacilli</taxon>
        <taxon>Bacillales</taxon>
        <taxon>Paenibacillaceae</taxon>
        <taxon>Paenibacillus</taxon>
    </lineage>
</organism>
<comment type="caution">
    <text evidence="9">The sequence shown here is derived from an EMBL/GenBank/DDBJ whole genome shotgun (WGS) entry which is preliminary data.</text>
</comment>
<dbReference type="GO" id="GO:0005524">
    <property type="term" value="F:ATP binding"/>
    <property type="evidence" value="ECO:0007669"/>
    <property type="project" value="UniProtKB-KW"/>
</dbReference>
<dbReference type="GO" id="GO:0070733">
    <property type="term" value="F:AMPylase activity"/>
    <property type="evidence" value="ECO:0007669"/>
    <property type="project" value="UniProtKB-EC"/>
</dbReference>
<evidence type="ECO:0000256" key="3">
    <source>
        <dbReference type="ARBA" id="ARBA00022741"/>
    </source>
</evidence>
<keyword evidence="1" id="KW-0808">Transferase</keyword>
<dbReference type="PROSITE" id="PS51459">
    <property type="entry name" value="FIDO"/>
    <property type="match status" value="1"/>
</dbReference>
<dbReference type="OrthoDB" id="9813719at2"/>
<evidence type="ECO:0000256" key="6">
    <source>
        <dbReference type="ARBA" id="ARBA00047939"/>
    </source>
</evidence>
<evidence type="ECO:0000256" key="4">
    <source>
        <dbReference type="ARBA" id="ARBA00022840"/>
    </source>
</evidence>
<comment type="catalytic activity">
    <reaction evidence="6">
        <text>L-threonyl-[protein] + ATP = 3-O-(5'-adenylyl)-L-threonyl-[protein] + diphosphate</text>
        <dbReference type="Rhea" id="RHEA:54292"/>
        <dbReference type="Rhea" id="RHEA-COMP:11060"/>
        <dbReference type="Rhea" id="RHEA-COMP:13847"/>
        <dbReference type="ChEBI" id="CHEBI:30013"/>
        <dbReference type="ChEBI" id="CHEBI:30616"/>
        <dbReference type="ChEBI" id="CHEBI:33019"/>
        <dbReference type="ChEBI" id="CHEBI:138113"/>
        <dbReference type="EC" id="2.7.7.108"/>
    </reaction>
</comment>
<comment type="catalytic activity">
    <reaction evidence="7">
        <text>L-tyrosyl-[protein] + ATP = O-(5'-adenylyl)-L-tyrosyl-[protein] + diphosphate</text>
        <dbReference type="Rhea" id="RHEA:54288"/>
        <dbReference type="Rhea" id="RHEA-COMP:10136"/>
        <dbReference type="Rhea" id="RHEA-COMP:13846"/>
        <dbReference type="ChEBI" id="CHEBI:30616"/>
        <dbReference type="ChEBI" id="CHEBI:33019"/>
        <dbReference type="ChEBI" id="CHEBI:46858"/>
        <dbReference type="ChEBI" id="CHEBI:83624"/>
        <dbReference type="EC" id="2.7.7.108"/>
    </reaction>
</comment>
<feature type="domain" description="Fido" evidence="8">
    <location>
        <begin position="52"/>
        <end position="196"/>
    </location>
</feature>
<evidence type="ECO:0000256" key="2">
    <source>
        <dbReference type="ARBA" id="ARBA00022695"/>
    </source>
</evidence>
<gene>
    <name evidence="9" type="ORF">EDM21_21930</name>
</gene>
<dbReference type="EC" id="2.7.7.108" evidence="5"/>
<evidence type="ECO:0000256" key="1">
    <source>
        <dbReference type="ARBA" id="ARBA00022679"/>
    </source>
</evidence>
<dbReference type="RefSeq" id="WP_157338572.1">
    <property type="nucleotide sequence ID" value="NZ_RHLK01000018.1"/>
</dbReference>
<evidence type="ECO:0000313" key="9">
    <source>
        <dbReference type="EMBL" id="MVP02144.1"/>
    </source>
</evidence>
<dbReference type="EMBL" id="RHLK01000018">
    <property type="protein sequence ID" value="MVP02144.1"/>
    <property type="molecule type" value="Genomic_DNA"/>
</dbReference>
<keyword evidence="10" id="KW-1185">Reference proteome</keyword>
<proteinExistence type="predicted"/>
<keyword evidence="4" id="KW-0067">ATP-binding</keyword>
<keyword evidence="2" id="KW-0548">Nucleotidyltransferase</keyword>
<dbReference type="PANTHER" id="PTHR39560:SF1">
    <property type="entry name" value="PROTEIN ADENYLYLTRANSFERASE FIC-RELATED"/>
    <property type="match status" value="1"/>
</dbReference>
<reference evidence="9 10" key="1">
    <citation type="journal article" date="2019" name="Microorganisms">
        <title>Paenibacillus lutrae sp. nov., A Chitinolytic Species Isolated from A River Otter in Castril Natural Park, Granada, Spain.</title>
        <authorList>
            <person name="Rodriguez M."/>
            <person name="Reina J.C."/>
            <person name="Bejar V."/>
            <person name="Llamas I."/>
        </authorList>
    </citation>
    <scope>NUCLEOTIDE SEQUENCE [LARGE SCALE GENOMIC DNA]</scope>
    <source>
        <strain evidence="9 10">N10</strain>
    </source>
</reference>
<evidence type="ECO:0000313" key="10">
    <source>
        <dbReference type="Proteomes" id="UP000490800"/>
    </source>
</evidence>
<dbReference type="InterPro" id="IPR003812">
    <property type="entry name" value="Fido"/>
</dbReference>
<accession>A0A7X3FLU9</accession>
<dbReference type="GO" id="GO:0051302">
    <property type="term" value="P:regulation of cell division"/>
    <property type="evidence" value="ECO:0007669"/>
    <property type="project" value="TreeGrafter"/>
</dbReference>
<dbReference type="Gene3D" id="1.10.3290.10">
    <property type="entry name" value="Fido-like domain"/>
    <property type="match status" value="1"/>
</dbReference>
<evidence type="ECO:0000259" key="8">
    <source>
        <dbReference type="PROSITE" id="PS51459"/>
    </source>
</evidence>
<evidence type="ECO:0000256" key="5">
    <source>
        <dbReference type="ARBA" id="ARBA00034531"/>
    </source>
</evidence>
<dbReference type="AlphaFoldDB" id="A0A7X3FLU9"/>